<name>A0A0F8WIB5_9ZZZZ</name>
<proteinExistence type="predicted"/>
<accession>A0A0F8WIB5</accession>
<evidence type="ECO:0000313" key="1">
    <source>
        <dbReference type="EMBL" id="KKK56348.1"/>
    </source>
</evidence>
<dbReference type="AlphaFoldDB" id="A0A0F8WIB5"/>
<reference evidence="1" key="1">
    <citation type="journal article" date="2015" name="Nature">
        <title>Complex archaea that bridge the gap between prokaryotes and eukaryotes.</title>
        <authorList>
            <person name="Spang A."/>
            <person name="Saw J.H."/>
            <person name="Jorgensen S.L."/>
            <person name="Zaremba-Niedzwiedzka K."/>
            <person name="Martijn J."/>
            <person name="Lind A.E."/>
            <person name="van Eijk R."/>
            <person name="Schleper C."/>
            <person name="Guy L."/>
            <person name="Ettema T.J."/>
        </authorList>
    </citation>
    <scope>NUCLEOTIDE SEQUENCE</scope>
</reference>
<protein>
    <submittedName>
        <fullName evidence="1">Uncharacterized protein</fullName>
    </submittedName>
</protein>
<gene>
    <name evidence="1" type="ORF">LCGC14_3065430</name>
</gene>
<organism evidence="1">
    <name type="scientific">marine sediment metagenome</name>
    <dbReference type="NCBI Taxonomy" id="412755"/>
    <lineage>
        <taxon>unclassified sequences</taxon>
        <taxon>metagenomes</taxon>
        <taxon>ecological metagenomes</taxon>
    </lineage>
</organism>
<comment type="caution">
    <text evidence="1">The sequence shown here is derived from an EMBL/GenBank/DDBJ whole genome shotgun (WGS) entry which is preliminary data.</text>
</comment>
<dbReference type="EMBL" id="LAZR01065038">
    <property type="protein sequence ID" value="KKK56348.1"/>
    <property type="molecule type" value="Genomic_DNA"/>
</dbReference>
<sequence>MLTKRIPGPWISVLTDIDRATESLAKLKEVVSDMRYAGMDTTKNDTEIDRLDDEIRKLKIFYNRQAKKA</sequence>